<evidence type="ECO:0000256" key="4">
    <source>
        <dbReference type="ARBA" id="ARBA00022692"/>
    </source>
</evidence>
<dbReference type="InterPro" id="IPR000515">
    <property type="entry name" value="MetI-like"/>
</dbReference>
<accession>A0ABS2DRI6</accession>
<feature type="transmembrane region" description="Helical" evidence="7">
    <location>
        <begin position="37"/>
        <end position="58"/>
    </location>
</feature>
<evidence type="ECO:0000256" key="1">
    <source>
        <dbReference type="ARBA" id="ARBA00004651"/>
    </source>
</evidence>
<dbReference type="EMBL" id="JACJJC010000007">
    <property type="protein sequence ID" value="MBM6703942.1"/>
    <property type="molecule type" value="Genomic_DNA"/>
</dbReference>
<sequence length="318" mass="33546">MRRPLKYEAPAACSAQPCRDKRGLGPTLWSRFVEDRAALAAFVFILFVLALGVLAPILPMPSPNKIALAEKFAAPGLEHLLGTDHLGRDVLSRLVWGIRTTVFSAVAAMCATAAVGALWSGIAASGSAALDRFMMRVARAWMALPSEVMILAVVGMLGPGLENVVFACVAAKWPWHARMIRSALARLSQAGYIVFAKLSGASGTRILLSHLAPNVLGDFFVFATIDTAAVILTVATLSFLGLGVEAPAAEWGMMLAEAKNVMTIHPGLMLAPGLAILAVSAAFGFAGDGLESALRPKEPGRIVPDNHTAETPQPEREA</sequence>
<evidence type="ECO:0000256" key="5">
    <source>
        <dbReference type="ARBA" id="ARBA00022989"/>
    </source>
</evidence>
<comment type="subcellular location">
    <subcellularLocation>
        <location evidence="1 7">Cell membrane</location>
        <topology evidence="1 7">Multi-pass membrane protein</topology>
    </subcellularLocation>
</comment>
<evidence type="ECO:0000256" key="8">
    <source>
        <dbReference type="SAM" id="MobiDB-lite"/>
    </source>
</evidence>
<dbReference type="InterPro" id="IPR035906">
    <property type="entry name" value="MetI-like_sf"/>
</dbReference>
<keyword evidence="4 7" id="KW-0812">Transmembrane</keyword>
<proteinExistence type="inferred from homology"/>
<evidence type="ECO:0000313" key="10">
    <source>
        <dbReference type="EMBL" id="MBM6703942.1"/>
    </source>
</evidence>
<evidence type="ECO:0000259" key="9">
    <source>
        <dbReference type="PROSITE" id="PS50928"/>
    </source>
</evidence>
<feature type="transmembrane region" description="Helical" evidence="7">
    <location>
        <begin position="190"/>
        <end position="208"/>
    </location>
</feature>
<dbReference type="PANTHER" id="PTHR43386">
    <property type="entry name" value="OLIGOPEPTIDE TRANSPORT SYSTEM PERMEASE PROTEIN APPC"/>
    <property type="match status" value="1"/>
</dbReference>
<dbReference type="SUPFAM" id="SSF161098">
    <property type="entry name" value="MetI-like"/>
    <property type="match status" value="1"/>
</dbReference>
<feature type="transmembrane region" description="Helical" evidence="7">
    <location>
        <begin position="220"/>
        <end position="242"/>
    </location>
</feature>
<keyword evidence="3" id="KW-1003">Cell membrane</keyword>
<evidence type="ECO:0000256" key="3">
    <source>
        <dbReference type="ARBA" id="ARBA00022475"/>
    </source>
</evidence>
<dbReference type="CDD" id="cd06261">
    <property type="entry name" value="TM_PBP2"/>
    <property type="match status" value="1"/>
</dbReference>
<feature type="transmembrane region" description="Helical" evidence="7">
    <location>
        <begin position="148"/>
        <end position="169"/>
    </location>
</feature>
<name>A0ABS2DRI6_9BURK</name>
<dbReference type="RefSeq" id="WP_205102417.1">
    <property type="nucleotide sequence ID" value="NZ_JACJJC010000007.1"/>
</dbReference>
<gene>
    <name evidence="10" type="ORF">H6A60_05520</name>
</gene>
<organism evidence="10 11">
    <name type="scientific">Sutterella massiliensis</name>
    <dbReference type="NCBI Taxonomy" id="1816689"/>
    <lineage>
        <taxon>Bacteria</taxon>
        <taxon>Pseudomonadati</taxon>
        <taxon>Pseudomonadota</taxon>
        <taxon>Betaproteobacteria</taxon>
        <taxon>Burkholderiales</taxon>
        <taxon>Sutterellaceae</taxon>
        <taxon>Sutterella</taxon>
    </lineage>
</organism>
<dbReference type="PROSITE" id="PS50928">
    <property type="entry name" value="ABC_TM1"/>
    <property type="match status" value="1"/>
</dbReference>
<dbReference type="Pfam" id="PF00528">
    <property type="entry name" value="BPD_transp_1"/>
    <property type="match status" value="1"/>
</dbReference>
<reference evidence="10 11" key="1">
    <citation type="journal article" date="2021" name="Sci. Rep.">
        <title>The distribution of antibiotic resistance genes in chicken gut microbiota commensals.</title>
        <authorList>
            <person name="Juricova H."/>
            <person name="Matiasovicova J."/>
            <person name="Kubasova T."/>
            <person name="Cejkova D."/>
            <person name="Rychlik I."/>
        </authorList>
    </citation>
    <scope>NUCLEOTIDE SEQUENCE [LARGE SCALE GENOMIC DNA]</scope>
    <source>
        <strain evidence="10 11">An829</strain>
    </source>
</reference>
<evidence type="ECO:0000256" key="2">
    <source>
        <dbReference type="ARBA" id="ARBA00022448"/>
    </source>
</evidence>
<evidence type="ECO:0000256" key="6">
    <source>
        <dbReference type="ARBA" id="ARBA00023136"/>
    </source>
</evidence>
<comment type="similarity">
    <text evidence="7">Belongs to the binding-protein-dependent transport system permease family.</text>
</comment>
<keyword evidence="5 7" id="KW-1133">Transmembrane helix</keyword>
<comment type="caution">
    <text evidence="10">The sequence shown here is derived from an EMBL/GenBank/DDBJ whole genome shotgun (WGS) entry which is preliminary data.</text>
</comment>
<protein>
    <submittedName>
        <fullName evidence="10">ABC transporter permease subunit</fullName>
    </submittedName>
</protein>
<feature type="region of interest" description="Disordered" evidence="8">
    <location>
        <begin position="296"/>
        <end position="318"/>
    </location>
</feature>
<dbReference type="InterPro" id="IPR050366">
    <property type="entry name" value="BP-dependent_transpt_permease"/>
</dbReference>
<evidence type="ECO:0000313" key="11">
    <source>
        <dbReference type="Proteomes" id="UP000715095"/>
    </source>
</evidence>
<dbReference type="Proteomes" id="UP000715095">
    <property type="component" value="Unassembled WGS sequence"/>
</dbReference>
<feature type="transmembrane region" description="Helical" evidence="7">
    <location>
        <begin position="263"/>
        <end position="286"/>
    </location>
</feature>
<feature type="domain" description="ABC transmembrane type-1" evidence="9">
    <location>
        <begin position="98"/>
        <end position="287"/>
    </location>
</feature>
<dbReference type="PANTHER" id="PTHR43386:SF1">
    <property type="entry name" value="D,D-DIPEPTIDE TRANSPORT SYSTEM PERMEASE PROTEIN DDPC-RELATED"/>
    <property type="match status" value="1"/>
</dbReference>
<feature type="transmembrane region" description="Helical" evidence="7">
    <location>
        <begin position="102"/>
        <end position="128"/>
    </location>
</feature>
<keyword evidence="11" id="KW-1185">Reference proteome</keyword>
<dbReference type="Gene3D" id="1.10.3720.10">
    <property type="entry name" value="MetI-like"/>
    <property type="match status" value="1"/>
</dbReference>
<evidence type="ECO:0000256" key="7">
    <source>
        <dbReference type="RuleBase" id="RU363032"/>
    </source>
</evidence>
<keyword evidence="2 7" id="KW-0813">Transport</keyword>
<keyword evidence="6 7" id="KW-0472">Membrane</keyword>